<name>A0A1I6V0I8_9RHOB</name>
<organism evidence="5 6">
    <name type="scientific">Alloyangia pacifica</name>
    <dbReference type="NCBI Taxonomy" id="311180"/>
    <lineage>
        <taxon>Bacteria</taxon>
        <taxon>Pseudomonadati</taxon>
        <taxon>Pseudomonadota</taxon>
        <taxon>Alphaproteobacteria</taxon>
        <taxon>Rhodobacterales</taxon>
        <taxon>Roseobacteraceae</taxon>
        <taxon>Alloyangia</taxon>
    </lineage>
</organism>
<dbReference type="NCBIfam" id="TIGR02123">
    <property type="entry name" value="TRAP_fused"/>
    <property type="match status" value="1"/>
</dbReference>
<keyword evidence="3" id="KW-0472">Membrane</keyword>
<reference evidence="6" key="1">
    <citation type="submission" date="2016-10" db="EMBL/GenBank/DDBJ databases">
        <authorList>
            <person name="Varghese N."/>
            <person name="Submissions S."/>
        </authorList>
    </citation>
    <scope>NUCLEOTIDE SEQUENCE [LARGE SCALE GENOMIC DNA]</scope>
    <source>
        <strain evidence="6">DSM 26894</strain>
    </source>
</reference>
<feature type="transmembrane region" description="Helical" evidence="3">
    <location>
        <begin position="56"/>
        <end position="78"/>
    </location>
</feature>
<accession>A0A1I6V0I8</accession>
<dbReference type="Proteomes" id="UP000199392">
    <property type="component" value="Unassembled WGS sequence"/>
</dbReference>
<proteinExistence type="predicted"/>
<dbReference type="InterPro" id="IPR010656">
    <property type="entry name" value="DctM"/>
</dbReference>
<feature type="transmembrane region" description="Helical" evidence="3">
    <location>
        <begin position="584"/>
        <end position="602"/>
    </location>
</feature>
<feature type="domain" description="TRAP C4-dicarboxylate transport system permease DctM subunit" evidence="4">
    <location>
        <begin position="137"/>
        <end position="574"/>
    </location>
</feature>
<feature type="transmembrane region" description="Helical" evidence="3">
    <location>
        <begin position="516"/>
        <end position="539"/>
    </location>
</feature>
<dbReference type="EMBL" id="FOZW01000009">
    <property type="protein sequence ID" value="SFT07164.1"/>
    <property type="molecule type" value="Genomic_DNA"/>
</dbReference>
<keyword evidence="3" id="KW-0812">Transmembrane</keyword>
<feature type="transmembrane region" description="Helical" evidence="3">
    <location>
        <begin position="391"/>
        <end position="407"/>
    </location>
</feature>
<feature type="transmembrane region" description="Helical" evidence="3">
    <location>
        <begin position="467"/>
        <end position="484"/>
    </location>
</feature>
<feature type="transmembrane region" description="Helical" evidence="3">
    <location>
        <begin position="90"/>
        <end position="112"/>
    </location>
</feature>
<feature type="transmembrane region" description="Helical" evidence="3">
    <location>
        <begin position="614"/>
        <end position="644"/>
    </location>
</feature>
<keyword evidence="1" id="KW-0813">Transport</keyword>
<dbReference type="GO" id="GO:0022857">
    <property type="term" value="F:transmembrane transporter activity"/>
    <property type="evidence" value="ECO:0007669"/>
    <property type="project" value="UniProtKB-UniRule"/>
</dbReference>
<keyword evidence="1" id="KW-0997">Cell inner membrane</keyword>
<protein>
    <submittedName>
        <fullName evidence="5">TRAP transporter, 4TM/12TM fusion protein</fullName>
    </submittedName>
</protein>
<comment type="subcellular location">
    <subcellularLocation>
        <location evidence="1">Cell inner membrane</location>
        <topology evidence="1">Multi-pass membrane protein</topology>
    </subcellularLocation>
</comment>
<feature type="transmembrane region" description="Helical" evidence="3">
    <location>
        <begin position="149"/>
        <end position="167"/>
    </location>
</feature>
<gene>
    <name evidence="5" type="ORF">SAMN04488050_109180</name>
</gene>
<dbReference type="PANTHER" id="PTHR43849:SF2">
    <property type="entry name" value="BLL3936 PROTEIN"/>
    <property type="match status" value="1"/>
</dbReference>
<dbReference type="RefSeq" id="WP_218124921.1">
    <property type="nucleotide sequence ID" value="NZ_FNCL01000014.1"/>
</dbReference>
<evidence type="ECO:0000313" key="5">
    <source>
        <dbReference type="EMBL" id="SFT07164.1"/>
    </source>
</evidence>
<evidence type="ECO:0000313" key="6">
    <source>
        <dbReference type="Proteomes" id="UP000199392"/>
    </source>
</evidence>
<feature type="transmembrane region" description="Helical" evidence="3">
    <location>
        <begin position="551"/>
        <end position="572"/>
    </location>
</feature>
<feature type="transmembrane region" description="Helical" evidence="3">
    <location>
        <begin position="428"/>
        <end position="447"/>
    </location>
</feature>
<dbReference type="AlphaFoldDB" id="A0A1I6V0I8"/>
<dbReference type="STRING" id="311180.SAMN04488050_109180"/>
<feature type="transmembrane region" description="Helical" evidence="3">
    <location>
        <begin position="367"/>
        <end position="385"/>
    </location>
</feature>
<feature type="transmembrane region" description="Helical" evidence="3">
    <location>
        <begin position="32"/>
        <end position="50"/>
    </location>
</feature>
<feature type="transmembrane region" description="Helical" evidence="3">
    <location>
        <begin position="315"/>
        <end position="337"/>
    </location>
</feature>
<comment type="function">
    <text evidence="1">Part of the tripartite ATP-independent periplasmic (TRAP) transport system.</text>
</comment>
<evidence type="ECO:0000256" key="3">
    <source>
        <dbReference type="SAM" id="Phobius"/>
    </source>
</evidence>
<evidence type="ECO:0000259" key="4">
    <source>
        <dbReference type="Pfam" id="PF06808"/>
    </source>
</evidence>
<feature type="transmembrane region" description="Helical" evidence="3">
    <location>
        <begin position="491"/>
        <end position="510"/>
    </location>
</feature>
<sequence length="665" mass="70043">MSDPQSIPVSDQPDTSQSSGVKIGMLHGPTRAVVLILGLIALLLNVDRLFNTQMLIGYVLLDTAYFYLLTGIFLAIVFQVYPLPYNRFGIAGRIADVVFSLLALGSACYFAWNGERILMEGWDLVAPTNAQVISGVFCLLVLEALRRTGGLVLLCICGFFFLFPLFAENMPGFLWGPSTDIPGLVMMHALGSESIIGVPMRVVAGLLIGFLLFGSALVVTGGGAFFMAFAEALLGRTRGGPSKVAILSSGFFGSLSGSVISNIVTTGQMTIPTMKKVGYPARYAAAIEACASTGGALMPPVMGAVAFIMAENLNVAYSTVMIAAIVPAALFYLALMLQTDCYAARRGLAGQRPEDLPKLWPTLKEGWHFLLSLVVLIYLIVARGIEAQAPFYATLVLLATSALNGWIRGENQLTLGRLVDLLDDAIRNIANIVGILAGVGLIVGALSYTGVGGAFSRELLQFAGDNVFLLLLFGALTSFVLGMGMTVSACYIFLAIVLGPAMAGAGLNPIAGHLFILYWGMLSYITPPVALAAFAAAVIAKSDGMRTGVLAMRLGAVNFVLPFIFALNPTLVLQGEPLDILHDVGSAVLAVWLMAAASEGWLHFVGRLGIPARVLLGAAAVTLIVPGYLSDGIGLVLLAVAVLVNRLSAPDSSREPARSVAPSTE</sequence>
<keyword evidence="6" id="KW-1185">Reference proteome</keyword>
<dbReference type="GO" id="GO:0005886">
    <property type="term" value="C:plasma membrane"/>
    <property type="evidence" value="ECO:0007669"/>
    <property type="project" value="UniProtKB-SubCell"/>
</dbReference>
<feature type="transmembrane region" description="Helical" evidence="3">
    <location>
        <begin position="285"/>
        <end position="309"/>
    </location>
</feature>
<feature type="transmembrane region" description="Helical" evidence="3">
    <location>
        <begin position="202"/>
        <end position="229"/>
    </location>
</feature>
<dbReference type="Pfam" id="PF06808">
    <property type="entry name" value="DctM"/>
    <property type="match status" value="1"/>
</dbReference>
<evidence type="ECO:0000256" key="1">
    <source>
        <dbReference type="RuleBase" id="RU369079"/>
    </source>
</evidence>
<dbReference type="PANTHER" id="PTHR43849">
    <property type="entry name" value="BLL3936 PROTEIN"/>
    <property type="match status" value="1"/>
</dbReference>
<dbReference type="InterPro" id="IPR011853">
    <property type="entry name" value="TRAP_DctM-Dct_fused"/>
</dbReference>
<evidence type="ECO:0000256" key="2">
    <source>
        <dbReference type="SAM" id="MobiDB-lite"/>
    </source>
</evidence>
<keyword evidence="1" id="KW-1003">Cell membrane</keyword>
<feature type="transmembrane region" description="Helical" evidence="3">
    <location>
        <begin position="244"/>
        <end position="264"/>
    </location>
</feature>
<feature type="region of interest" description="Disordered" evidence="2">
    <location>
        <begin position="1"/>
        <end position="20"/>
    </location>
</feature>
<keyword evidence="3" id="KW-1133">Transmembrane helix</keyword>